<dbReference type="AlphaFoldDB" id="A0A4Y7R821"/>
<gene>
    <name evidence="2" type="ORF">FA13DRAFT_1275428</name>
</gene>
<keyword evidence="3" id="KW-1185">Reference proteome</keyword>
<dbReference type="EMBL" id="QPFP01000614">
    <property type="protein sequence ID" value="TEB05125.1"/>
    <property type="molecule type" value="Genomic_DNA"/>
</dbReference>
<sequence>MSFSAGVASEPSFPRPSCAFLFTRGHPDYYWGTGRAHYLYLHPIMTYLSLCRTTWRGRRRR</sequence>
<accession>A0A4Y7R821</accession>
<evidence type="ECO:0000256" key="1">
    <source>
        <dbReference type="SAM" id="Phobius"/>
    </source>
</evidence>
<reference evidence="2 3" key="1">
    <citation type="journal article" date="2019" name="Nat. Ecol. Evol.">
        <title>Megaphylogeny resolves global patterns of mushroom evolution.</title>
        <authorList>
            <person name="Varga T."/>
            <person name="Krizsan K."/>
            <person name="Foldi C."/>
            <person name="Dima B."/>
            <person name="Sanchez-Garcia M."/>
            <person name="Sanchez-Ramirez S."/>
            <person name="Szollosi G.J."/>
            <person name="Szarkandi J.G."/>
            <person name="Papp V."/>
            <person name="Albert L."/>
            <person name="Andreopoulos W."/>
            <person name="Angelini C."/>
            <person name="Antonin V."/>
            <person name="Barry K.W."/>
            <person name="Bougher N.L."/>
            <person name="Buchanan P."/>
            <person name="Buyck B."/>
            <person name="Bense V."/>
            <person name="Catcheside P."/>
            <person name="Chovatia M."/>
            <person name="Cooper J."/>
            <person name="Damon W."/>
            <person name="Desjardin D."/>
            <person name="Finy P."/>
            <person name="Geml J."/>
            <person name="Haridas S."/>
            <person name="Hughes K."/>
            <person name="Justo A."/>
            <person name="Karasinski D."/>
            <person name="Kautmanova I."/>
            <person name="Kiss B."/>
            <person name="Kocsube S."/>
            <person name="Kotiranta H."/>
            <person name="LaButti K.M."/>
            <person name="Lechner B.E."/>
            <person name="Liimatainen K."/>
            <person name="Lipzen A."/>
            <person name="Lukacs Z."/>
            <person name="Mihaltcheva S."/>
            <person name="Morgado L.N."/>
            <person name="Niskanen T."/>
            <person name="Noordeloos M.E."/>
            <person name="Ohm R.A."/>
            <person name="Ortiz-Santana B."/>
            <person name="Ovrebo C."/>
            <person name="Racz N."/>
            <person name="Riley R."/>
            <person name="Savchenko A."/>
            <person name="Shiryaev A."/>
            <person name="Soop K."/>
            <person name="Spirin V."/>
            <person name="Szebenyi C."/>
            <person name="Tomsovsky M."/>
            <person name="Tulloss R.E."/>
            <person name="Uehling J."/>
            <person name="Grigoriev I.V."/>
            <person name="Vagvolgyi C."/>
            <person name="Papp T."/>
            <person name="Martin F.M."/>
            <person name="Miettinen O."/>
            <person name="Hibbett D.S."/>
            <person name="Nagy L.G."/>
        </authorList>
    </citation>
    <scope>NUCLEOTIDE SEQUENCE [LARGE SCALE GENOMIC DNA]</scope>
    <source>
        <strain evidence="2 3">FP101781</strain>
    </source>
</reference>
<name>A0A4Y7R821_COPMI</name>
<comment type="caution">
    <text evidence="2">The sequence shown here is derived from an EMBL/GenBank/DDBJ whole genome shotgun (WGS) entry which is preliminary data.</text>
</comment>
<keyword evidence="1" id="KW-0472">Membrane</keyword>
<evidence type="ECO:0000313" key="3">
    <source>
        <dbReference type="Proteomes" id="UP000298030"/>
    </source>
</evidence>
<protein>
    <submittedName>
        <fullName evidence="2">Uncharacterized protein</fullName>
    </submittedName>
</protein>
<organism evidence="2 3">
    <name type="scientific">Coprinellus micaceus</name>
    <name type="common">Glistening ink-cap mushroom</name>
    <name type="synonym">Coprinus micaceus</name>
    <dbReference type="NCBI Taxonomy" id="71717"/>
    <lineage>
        <taxon>Eukaryota</taxon>
        <taxon>Fungi</taxon>
        <taxon>Dikarya</taxon>
        <taxon>Basidiomycota</taxon>
        <taxon>Agaricomycotina</taxon>
        <taxon>Agaricomycetes</taxon>
        <taxon>Agaricomycetidae</taxon>
        <taxon>Agaricales</taxon>
        <taxon>Agaricineae</taxon>
        <taxon>Psathyrellaceae</taxon>
        <taxon>Coprinellus</taxon>
    </lineage>
</organism>
<proteinExistence type="predicted"/>
<evidence type="ECO:0000313" key="2">
    <source>
        <dbReference type="EMBL" id="TEB05125.1"/>
    </source>
</evidence>
<keyword evidence="1" id="KW-1133">Transmembrane helix</keyword>
<keyword evidence="1" id="KW-0812">Transmembrane</keyword>
<dbReference type="Proteomes" id="UP000298030">
    <property type="component" value="Unassembled WGS sequence"/>
</dbReference>
<feature type="transmembrane region" description="Helical" evidence="1">
    <location>
        <begin position="37"/>
        <end position="55"/>
    </location>
</feature>